<sequence>MTAADDYRAEIRKITAVAEELRAQDEVRAAALERQLAVLDDRMGRVGERVAMSELAVRTHWETALDALWSEPWMTVPRFPRPDPEADPARLTRYEQEMYEAHAALMALVHRTRFGFRR</sequence>
<evidence type="ECO:0000256" key="1">
    <source>
        <dbReference type="SAM" id="Coils"/>
    </source>
</evidence>
<feature type="coiled-coil region" evidence="1">
    <location>
        <begin position="4"/>
        <end position="42"/>
    </location>
</feature>
<gene>
    <name evidence="2" type="ORF">GCM10023175_37140</name>
</gene>
<keyword evidence="3" id="KW-1185">Reference proteome</keyword>
<organism evidence="2 3">
    <name type="scientific">Pseudonocardia xishanensis</name>
    <dbReference type="NCBI Taxonomy" id="630995"/>
    <lineage>
        <taxon>Bacteria</taxon>
        <taxon>Bacillati</taxon>
        <taxon>Actinomycetota</taxon>
        <taxon>Actinomycetes</taxon>
        <taxon>Pseudonocardiales</taxon>
        <taxon>Pseudonocardiaceae</taxon>
        <taxon>Pseudonocardia</taxon>
    </lineage>
</organism>
<evidence type="ECO:0000313" key="3">
    <source>
        <dbReference type="Proteomes" id="UP001501598"/>
    </source>
</evidence>
<reference evidence="3" key="1">
    <citation type="journal article" date="2019" name="Int. J. Syst. Evol. Microbiol.">
        <title>The Global Catalogue of Microorganisms (GCM) 10K type strain sequencing project: providing services to taxonomists for standard genome sequencing and annotation.</title>
        <authorList>
            <consortium name="The Broad Institute Genomics Platform"/>
            <consortium name="The Broad Institute Genome Sequencing Center for Infectious Disease"/>
            <person name="Wu L."/>
            <person name="Ma J."/>
        </authorList>
    </citation>
    <scope>NUCLEOTIDE SEQUENCE [LARGE SCALE GENOMIC DNA]</scope>
    <source>
        <strain evidence="3">JCM 17906</strain>
    </source>
</reference>
<keyword evidence="1" id="KW-0175">Coiled coil</keyword>
<evidence type="ECO:0000313" key="2">
    <source>
        <dbReference type="EMBL" id="GAA4549308.1"/>
    </source>
</evidence>
<proteinExistence type="predicted"/>
<comment type="caution">
    <text evidence="2">The sequence shown here is derived from an EMBL/GenBank/DDBJ whole genome shotgun (WGS) entry which is preliminary data.</text>
</comment>
<accession>A0ABP8RV52</accession>
<name>A0ABP8RV52_9PSEU</name>
<protein>
    <submittedName>
        <fullName evidence="2">Uncharacterized protein</fullName>
    </submittedName>
</protein>
<dbReference type="Proteomes" id="UP001501598">
    <property type="component" value="Unassembled WGS sequence"/>
</dbReference>
<dbReference type="EMBL" id="BAABGT010000049">
    <property type="protein sequence ID" value="GAA4549308.1"/>
    <property type="molecule type" value="Genomic_DNA"/>
</dbReference>
<dbReference type="RefSeq" id="WP_345419790.1">
    <property type="nucleotide sequence ID" value="NZ_BAABGT010000049.1"/>
</dbReference>